<organism evidence="2 3">
    <name type="scientific">Ramlibacter alkalitolerans</name>
    <dbReference type="NCBI Taxonomy" id="2039631"/>
    <lineage>
        <taxon>Bacteria</taxon>
        <taxon>Pseudomonadati</taxon>
        <taxon>Pseudomonadota</taxon>
        <taxon>Betaproteobacteria</taxon>
        <taxon>Burkholderiales</taxon>
        <taxon>Comamonadaceae</taxon>
        <taxon>Ramlibacter</taxon>
    </lineage>
</organism>
<dbReference type="EMBL" id="JAEQND010000016">
    <property type="protein sequence ID" value="MBL0428186.1"/>
    <property type="molecule type" value="Genomic_DNA"/>
</dbReference>
<sequence>MARQRETREKTSSAGAESWSSRLPVPEAQEGGDSAWELWHEASLRLDLAFAPTEPSDLAELRTGSGMGEVVVTEARPHLLTAHTLMILARRNNRVCPHPRRWAELYELLGGQHRQDLPAPPLQAWLWPQLSGLQKRLRFREHVEWAERHGCLEQLARFIHRLDEAEWVHMGEA</sequence>
<proteinExistence type="predicted"/>
<protein>
    <submittedName>
        <fullName evidence="2">Uncharacterized protein</fullName>
    </submittedName>
</protein>
<feature type="region of interest" description="Disordered" evidence="1">
    <location>
        <begin position="1"/>
        <end position="32"/>
    </location>
</feature>
<dbReference type="Proteomes" id="UP000622707">
    <property type="component" value="Unassembled WGS sequence"/>
</dbReference>
<feature type="compositionally biased region" description="Basic and acidic residues" evidence="1">
    <location>
        <begin position="1"/>
        <end position="11"/>
    </location>
</feature>
<keyword evidence="3" id="KW-1185">Reference proteome</keyword>
<evidence type="ECO:0000313" key="2">
    <source>
        <dbReference type="EMBL" id="MBL0428186.1"/>
    </source>
</evidence>
<accession>A0ABS1JVN5</accession>
<gene>
    <name evidence="2" type="ORF">JI746_23990</name>
</gene>
<feature type="compositionally biased region" description="Polar residues" evidence="1">
    <location>
        <begin position="12"/>
        <end position="21"/>
    </location>
</feature>
<name>A0ABS1JVN5_9BURK</name>
<dbReference type="RefSeq" id="WP_201692818.1">
    <property type="nucleotide sequence ID" value="NZ_JAEQND010000016.1"/>
</dbReference>
<comment type="caution">
    <text evidence="2">The sequence shown here is derived from an EMBL/GenBank/DDBJ whole genome shotgun (WGS) entry which is preliminary data.</text>
</comment>
<reference evidence="2 3" key="1">
    <citation type="journal article" date="2017" name="Int. J. Syst. Evol. Microbiol.">
        <title>Ramlibacter alkalitolerans sp. nov., alkali-tolerant bacterium isolated from soil of ginseng.</title>
        <authorList>
            <person name="Lee D.H."/>
            <person name="Cha C.J."/>
        </authorList>
    </citation>
    <scope>NUCLEOTIDE SEQUENCE [LARGE SCALE GENOMIC DNA]</scope>
    <source>
        <strain evidence="2 3">KACC 19305</strain>
    </source>
</reference>
<evidence type="ECO:0000313" key="3">
    <source>
        <dbReference type="Proteomes" id="UP000622707"/>
    </source>
</evidence>
<evidence type="ECO:0000256" key="1">
    <source>
        <dbReference type="SAM" id="MobiDB-lite"/>
    </source>
</evidence>